<dbReference type="InterPro" id="IPR029065">
    <property type="entry name" value="Enolase_C-like"/>
</dbReference>
<dbReference type="GO" id="GO:0016854">
    <property type="term" value="F:racemase and epimerase activity"/>
    <property type="evidence" value="ECO:0007669"/>
    <property type="project" value="UniProtKB-ARBA"/>
</dbReference>
<dbReference type="Pfam" id="PF13378">
    <property type="entry name" value="MR_MLE_C"/>
    <property type="match status" value="1"/>
</dbReference>
<keyword evidence="1" id="KW-0479">Metal-binding</keyword>
<dbReference type="AlphaFoldDB" id="A0A4P7VD45"/>
<dbReference type="PROSITE" id="PS00909">
    <property type="entry name" value="MR_MLE_2"/>
    <property type="match status" value="1"/>
</dbReference>
<dbReference type="Gene3D" id="3.20.20.120">
    <property type="entry name" value="Enolase-like C-terminal domain"/>
    <property type="match status" value="1"/>
</dbReference>
<dbReference type="GO" id="GO:0009234">
    <property type="term" value="P:menaquinone biosynthetic process"/>
    <property type="evidence" value="ECO:0007669"/>
    <property type="project" value="UniProtKB-UniRule"/>
</dbReference>
<dbReference type="InterPro" id="IPR029017">
    <property type="entry name" value="Enolase-like_N"/>
</dbReference>
<evidence type="ECO:0000256" key="2">
    <source>
        <dbReference type="NCBIfam" id="TIGR01927"/>
    </source>
</evidence>
<evidence type="ECO:0000259" key="3">
    <source>
        <dbReference type="SMART" id="SM00922"/>
    </source>
</evidence>
<dbReference type="Proteomes" id="UP000297031">
    <property type="component" value="Chromosome"/>
</dbReference>
<dbReference type="SFLD" id="SFLDS00001">
    <property type="entry name" value="Enolase"/>
    <property type="match status" value="1"/>
</dbReference>
<organism evidence="4 5">
    <name type="scientific">Muribaculum gordoncarteri</name>
    <dbReference type="NCBI Taxonomy" id="2530390"/>
    <lineage>
        <taxon>Bacteria</taxon>
        <taxon>Pseudomonadati</taxon>
        <taxon>Bacteroidota</taxon>
        <taxon>Bacteroidia</taxon>
        <taxon>Bacteroidales</taxon>
        <taxon>Muribaculaceae</taxon>
        <taxon>Muribaculum</taxon>
    </lineage>
</organism>
<name>A0A4P7VD45_9BACT</name>
<dbReference type="CDD" id="cd03320">
    <property type="entry name" value="OSBS"/>
    <property type="match status" value="1"/>
</dbReference>
<reference evidence="4 5" key="1">
    <citation type="submission" date="2019-02" db="EMBL/GenBank/DDBJ databases">
        <title>Isolation and identification of novel species under the genus Muribaculum.</title>
        <authorList>
            <person name="Miyake S."/>
            <person name="Ding Y."/>
            <person name="Low A."/>
            <person name="Soh M."/>
            <person name="Seedorf H."/>
        </authorList>
    </citation>
    <scope>NUCLEOTIDE SEQUENCE [LARGE SCALE GENOMIC DNA]</scope>
    <source>
        <strain evidence="4 5">TLL-A4</strain>
    </source>
</reference>
<dbReference type="RefSeq" id="WP_136409795.1">
    <property type="nucleotide sequence ID" value="NZ_CP039393.1"/>
</dbReference>
<dbReference type="SUPFAM" id="SSF51604">
    <property type="entry name" value="Enolase C-terminal domain-like"/>
    <property type="match status" value="1"/>
</dbReference>
<dbReference type="EC" id="4.2.1.113" evidence="2"/>
<dbReference type="KEGG" id="mgod:E7746_03065"/>
<keyword evidence="5" id="KW-1185">Reference proteome</keyword>
<keyword evidence="4" id="KW-0456">Lyase</keyword>
<dbReference type="GO" id="GO:0046872">
    <property type="term" value="F:metal ion binding"/>
    <property type="evidence" value="ECO:0007669"/>
    <property type="project" value="UniProtKB-KW"/>
</dbReference>
<proteinExistence type="predicted"/>
<protein>
    <recommendedName>
        <fullName evidence="2">o-succinylbenzoate synthase</fullName>
        <ecNumber evidence="2">4.2.1.113</ecNumber>
    </recommendedName>
</protein>
<gene>
    <name evidence="4" type="primary">menC</name>
    <name evidence="4" type="ORF">E7746_03065</name>
</gene>
<feature type="domain" description="Mandelate racemase/muconate lactonizing enzyme C-terminal" evidence="3">
    <location>
        <begin position="133"/>
        <end position="231"/>
    </location>
</feature>
<dbReference type="GO" id="GO:0043748">
    <property type="term" value="F:O-succinylbenzoate synthase activity"/>
    <property type="evidence" value="ECO:0007669"/>
    <property type="project" value="UniProtKB-EC"/>
</dbReference>
<accession>A0A4P7VD45</accession>
<dbReference type="OrthoDB" id="9766759at2"/>
<dbReference type="Gene3D" id="3.30.390.10">
    <property type="entry name" value="Enolase-like, N-terminal domain"/>
    <property type="match status" value="1"/>
</dbReference>
<dbReference type="InterPro" id="IPR036849">
    <property type="entry name" value="Enolase-like_C_sf"/>
</dbReference>
<dbReference type="SFLD" id="SFLDF00009">
    <property type="entry name" value="o-succinylbenzoate_synthase"/>
    <property type="match status" value="1"/>
</dbReference>
<evidence type="ECO:0000313" key="5">
    <source>
        <dbReference type="Proteomes" id="UP000297031"/>
    </source>
</evidence>
<evidence type="ECO:0000313" key="4">
    <source>
        <dbReference type="EMBL" id="QCD34932.1"/>
    </source>
</evidence>
<dbReference type="EMBL" id="CP039393">
    <property type="protein sequence ID" value="QCD34932.1"/>
    <property type="molecule type" value="Genomic_DNA"/>
</dbReference>
<dbReference type="GO" id="GO:0009063">
    <property type="term" value="P:amino acid catabolic process"/>
    <property type="evidence" value="ECO:0007669"/>
    <property type="project" value="InterPro"/>
</dbReference>
<evidence type="ECO:0000256" key="1">
    <source>
        <dbReference type="ARBA" id="ARBA00022723"/>
    </source>
</evidence>
<dbReference type="InterPro" id="IPR018110">
    <property type="entry name" value="Mandel_Rmase/mucon_lact_enz_CS"/>
</dbReference>
<dbReference type="InterPro" id="IPR013342">
    <property type="entry name" value="Mandelate_racemase_C"/>
</dbReference>
<sequence length="355" mass="39776">MLQAAYCRYLLHFKQPAITSRAVMLDKTTYFVKIWDDNNPEVYGLGECALFKGLGADDLPDYEQRLADACRDITSWLRGKPLPVDPLYSSIVFGLETALADLANGGRRVIFPSPWSNGDSAISINGLVWMGNADAMLQRIDEKLAQGFRCVKLKIGGIDFNEELRLISYIRESYPASTLQLRLDANGAFTPDNALIHLDRLARYDIHSIEQPIKPRQWDAMSRISRESPIDIALDEELIGIVTLDRMEKMLDAIMPRYIILKPSLCGGFGMASSWISEADKRGIGRWVTSALESNVGLNAIAQWTATLDTRDMPQGLGTGALYTDNITSPLRQTGDVLRYDTEASWQIPQLPWKR</sequence>
<dbReference type="SMART" id="SM00922">
    <property type="entry name" value="MR_MLE"/>
    <property type="match status" value="1"/>
</dbReference>
<dbReference type="PANTHER" id="PTHR48073">
    <property type="entry name" value="O-SUCCINYLBENZOATE SYNTHASE-RELATED"/>
    <property type="match status" value="1"/>
</dbReference>
<dbReference type="SFLD" id="SFLDG00180">
    <property type="entry name" value="muconate_cycloisomerase"/>
    <property type="match status" value="1"/>
</dbReference>
<dbReference type="NCBIfam" id="TIGR01927">
    <property type="entry name" value="menC_gam_Gplu"/>
    <property type="match status" value="1"/>
</dbReference>
<dbReference type="SUPFAM" id="SSF54826">
    <property type="entry name" value="Enolase N-terminal domain-like"/>
    <property type="match status" value="1"/>
</dbReference>
<dbReference type="PANTHER" id="PTHR48073:SF2">
    <property type="entry name" value="O-SUCCINYLBENZOATE SYNTHASE"/>
    <property type="match status" value="1"/>
</dbReference>